<proteinExistence type="predicted"/>
<comment type="caution">
    <text evidence="2">The sequence shown here is derived from an EMBL/GenBank/DDBJ whole genome shotgun (WGS) entry which is preliminary data.</text>
</comment>
<feature type="region of interest" description="Disordered" evidence="1">
    <location>
        <begin position="1"/>
        <end position="53"/>
    </location>
</feature>
<evidence type="ECO:0000313" key="3">
    <source>
        <dbReference type="Proteomes" id="UP001222325"/>
    </source>
</evidence>
<name>A0AAD6XK94_9AGAR</name>
<sequence>MQRKRTHSIELAERRSAKPPDNLRERQKAKPEEPRKRKREDEDEPRKRKRVDEVADIPKIIRCRFDSEGSKIFHSTEFSRVEKSTRADRHTLALYEDKWKHIPAGWTPVPATDEDLRRYKSDMQRFSLLEVPGQSERDAAFV</sequence>
<keyword evidence="3" id="KW-1185">Reference proteome</keyword>
<reference evidence="2" key="1">
    <citation type="submission" date="2023-03" db="EMBL/GenBank/DDBJ databases">
        <title>Massive genome expansion in bonnet fungi (Mycena s.s.) driven by repeated elements and novel gene families across ecological guilds.</title>
        <authorList>
            <consortium name="Lawrence Berkeley National Laboratory"/>
            <person name="Harder C.B."/>
            <person name="Miyauchi S."/>
            <person name="Viragh M."/>
            <person name="Kuo A."/>
            <person name="Thoen E."/>
            <person name="Andreopoulos B."/>
            <person name="Lu D."/>
            <person name="Skrede I."/>
            <person name="Drula E."/>
            <person name="Henrissat B."/>
            <person name="Morin E."/>
            <person name="Kohler A."/>
            <person name="Barry K."/>
            <person name="LaButti K."/>
            <person name="Morin E."/>
            <person name="Salamov A."/>
            <person name="Lipzen A."/>
            <person name="Mereny Z."/>
            <person name="Hegedus B."/>
            <person name="Baldrian P."/>
            <person name="Stursova M."/>
            <person name="Weitz H."/>
            <person name="Taylor A."/>
            <person name="Grigoriev I.V."/>
            <person name="Nagy L.G."/>
            <person name="Martin F."/>
            <person name="Kauserud H."/>
        </authorList>
    </citation>
    <scope>NUCLEOTIDE SEQUENCE</scope>
    <source>
        <strain evidence="2">CBHHK173m</strain>
    </source>
</reference>
<accession>A0AAD6XK94</accession>
<gene>
    <name evidence="2" type="ORF">B0H15DRAFT_804054</name>
</gene>
<organism evidence="2 3">
    <name type="scientific">Mycena belliarum</name>
    <dbReference type="NCBI Taxonomy" id="1033014"/>
    <lineage>
        <taxon>Eukaryota</taxon>
        <taxon>Fungi</taxon>
        <taxon>Dikarya</taxon>
        <taxon>Basidiomycota</taxon>
        <taxon>Agaricomycotina</taxon>
        <taxon>Agaricomycetes</taxon>
        <taxon>Agaricomycetidae</taxon>
        <taxon>Agaricales</taxon>
        <taxon>Marasmiineae</taxon>
        <taxon>Mycenaceae</taxon>
        <taxon>Mycena</taxon>
    </lineage>
</organism>
<feature type="compositionally biased region" description="Basic and acidic residues" evidence="1">
    <location>
        <begin position="7"/>
        <end position="35"/>
    </location>
</feature>
<feature type="compositionally biased region" description="Basic and acidic residues" evidence="1">
    <location>
        <begin position="44"/>
        <end position="53"/>
    </location>
</feature>
<dbReference type="Proteomes" id="UP001222325">
    <property type="component" value="Unassembled WGS sequence"/>
</dbReference>
<evidence type="ECO:0000256" key="1">
    <source>
        <dbReference type="SAM" id="MobiDB-lite"/>
    </source>
</evidence>
<dbReference type="EMBL" id="JARJCN010000054">
    <property type="protein sequence ID" value="KAJ7080666.1"/>
    <property type="molecule type" value="Genomic_DNA"/>
</dbReference>
<dbReference type="AlphaFoldDB" id="A0AAD6XK94"/>
<evidence type="ECO:0000313" key="2">
    <source>
        <dbReference type="EMBL" id="KAJ7080666.1"/>
    </source>
</evidence>
<protein>
    <submittedName>
        <fullName evidence="2">Uncharacterized protein</fullName>
    </submittedName>
</protein>